<evidence type="ECO:0000259" key="1">
    <source>
        <dbReference type="Pfam" id="PF21379"/>
    </source>
</evidence>
<organism evidence="2 3">
    <name type="scientific">Synechococcus phage syn9</name>
    <dbReference type="NCBI Taxonomy" id="382359"/>
    <lineage>
        <taxon>Viruses</taxon>
        <taxon>Duplodnaviria</taxon>
        <taxon>Heunggongvirae</taxon>
        <taxon>Uroviricota</taxon>
        <taxon>Caudoviricetes</taxon>
        <taxon>Pantevenvirales</taxon>
        <taxon>Kyanoviridae</taxon>
        <taxon>Ormenosvirus</taxon>
        <taxon>Ormenosvirus syn9</taxon>
    </lineage>
</organism>
<protein>
    <submittedName>
        <fullName evidence="2">Baseplate wedge subunit</fullName>
    </submittedName>
</protein>
<keyword evidence="3" id="KW-1185">Reference proteome</keyword>
<reference evidence="2 3" key="1">
    <citation type="journal article" date="2007" name="Environ. Microbiol.">
        <title>Genomic and structural analysis of Syn9, a cyanophage infecting marine Prochlorococcus and Synechococcus.</title>
        <authorList>
            <person name="Weigele P.R."/>
            <person name="Pope W.H."/>
            <person name="Pedulla M.L."/>
            <person name="Houtz J.M."/>
            <person name="Smith A.L."/>
            <person name="Conway J.F."/>
            <person name="King J."/>
            <person name="Hatfull G.F."/>
            <person name="Lawrence J.G."/>
            <person name="Hendrix R.W."/>
        </authorList>
    </citation>
    <scope>NUCLEOTIDE SEQUENCE</scope>
</reference>
<organismHost>
    <name type="scientific">Synechococcus</name>
    <dbReference type="NCBI Taxonomy" id="1129"/>
</organismHost>
<evidence type="ECO:0000313" key="2">
    <source>
        <dbReference type="EMBL" id="ABA47069.1"/>
    </source>
</evidence>
<accession>Q0QZC8</accession>
<proteinExistence type="predicted"/>
<dbReference type="Gene3D" id="3.30.300.200">
    <property type="match status" value="1"/>
</dbReference>
<name>Q0QZC8_BPSYS</name>
<dbReference type="RefSeq" id="YP_717767.1">
    <property type="nucleotide sequence ID" value="NC_008296.2"/>
</dbReference>
<dbReference type="EMBL" id="DQ149023">
    <property type="protein sequence ID" value="ABA47069.1"/>
    <property type="molecule type" value="Genomic_DNA"/>
</dbReference>
<dbReference type="Pfam" id="PF21379">
    <property type="entry name" value="Gp6-like_1st"/>
    <property type="match status" value="1"/>
</dbReference>
<dbReference type="GeneID" id="4239100"/>
<dbReference type="KEGG" id="vg:4239100"/>
<dbReference type="Proteomes" id="UP000000909">
    <property type="component" value="Segment"/>
</dbReference>
<feature type="domain" description="Baseplate wedge protein gp6-like N-terminal helical" evidence="1">
    <location>
        <begin position="11"/>
        <end position="81"/>
    </location>
</feature>
<sequence>MLPNKLTALNFDDIKSSIRSYLKTRDEFVDYDFEGSGLSYLIDMLAYNTYYTAYLANMSMNEAFLQSSTVRDNIVNLAKAFNYTPRSPIASRAAFNIVVQTTPGADGICPNNITLKKGPIATGGKYTWNLLEDQTVVVDPASCNALFECITVYEGSIVSYEYTVDTFNPTRYIIPSPDADTSTLKVSVRANESSTNADIYNRVENLTNVTSTDRIYFLSESEDQRYEVTFGDNTSGRKLSDGEIIQLEYVVASGEESNGTKSFSFKGKLIDSNGNTYDNANNSQISLTIQEQGQLGAPIESVESIKYNAPRWYSAQYRAVTANDYEVIIKTIYNNVQSAVAFGGDELSPPVYGKVYIAIKTKTGSLLNDATKKTLSAQLRKYAMASIEPIITDAKNVYIYPRVFVTYDTACSSRNVTAIESNVQSAIRNWAANTQINNFGNQFKLSSFNKAITESDACINDVSTQVVMLKYVEPNLTETNTYCFTFGNPLYDSAPSKTDDGGGDGSCNKEPIVKSGRFRTLEYPNDDQYFEDDGFGKLLTYYNSGNRKIITSTNAGTINYDTGRICFGPVNITGTGGNNLPPDPTDDDKDDLIDRTGTPKIPVEVIPGNTGIIGTPEPDTVIEIPIPTVTVAPSGTTPPPTIPINSLNPSQFESNPDVIDIPDLTGPGDIADNTCF</sequence>
<dbReference type="InterPro" id="IPR049026">
    <property type="entry name" value="Gp6-like_N"/>
</dbReference>
<dbReference type="OrthoDB" id="668at10239"/>
<evidence type="ECO:0000313" key="3">
    <source>
        <dbReference type="Proteomes" id="UP000000909"/>
    </source>
</evidence>